<dbReference type="AlphaFoldDB" id="A0A955L9N8"/>
<keyword evidence="1" id="KW-1133">Transmembrane helix</keyword>
<dbReference type="Gene3D" id="3.10.350.10">
    <property type="entry name" value="LysM domain"/>
    <property type="match status" value="1"/>
</dbReference>
<protein>
    <submittedName>
        <fullName evidence="3">M23 family metallopeptidase</fullName>
    </submittedName>
</protein>
<accession>A0A955L9N8</accession>
<dbReference type="Pfam" id="PF01551">
    <property type="entry name" value="Peptidase_M23"/>
    <property type="match status" value="1"/>
</dbReference>
<evidence type="ECO:0000313" key="4">
    <source>
        <dbReference type="Proteomes" id="UP000714915"/>
    </source>
</evidence>
<keyword evidence="1" id="KW-0472">Membrane</keyword>
<comment type="caution">
    <text evidence="3">The sequence shown here is derived from an EMBL/GenBank/DDBJ whole genome shotgun (WGS) entry which is preliminary data.</text>
</comment>
<dbReference type="SMART" id="SM00257">
    <property type="entry name" value="LysM"/>
    <property type="match status" value="2"/>
</dbReference>
<name>A0A955L9N8_9BACT</name>
<dbReference type="GO" id="GO:0004222">
    <property type="term" value="F:metalloendopeptidase activity"/>
    <property type="evidence" value="ECO:0007669"/>
    <property type="project" value="TreeGrafter"/>
</dbReference>
<keyword evidence="1" id="KW-0812">Transmembrane</keyword>
<dbReference type="Pfam" id="PF01476">
    <property type="entry name" value="LysM"/>
    <property type="match status" value="1"/>
</dbReference>
<reference evidence="3" key="2">
    <citation type="journal article" date="2021" name="Microbiome">
        <title>Successional dynamics and alternative stable states in a saline activated sludge microbial community over 9 years.</title>
        <authorList>
            <person name="Wang Y."/>
            <person name="Ye J."/>
            <person name="Ju F."/>
            <person name="Liu L."/>
            <person name="Boyd J.A."/>
            <person name="Deng Y."/>
            <person name="Parks D.H."/>
            <person name="Jiang X."/>
            <person name="Yin X."/>
            <person name="Woodcroft B.J."/>
            <person name="Tyson G.W."/>
            <person name="Hugenholtz P."/>
            <person name="Polz M.F."/>
            <person name="Zhang T."/>
        </authorList>
    </citation>
    <scope>NUCLEOTIDE SEQUENCE</scope>
    <source>
        <strain evidence="3">HKST-UBA09</strain>
    </source>
</reference>
<dbReference type="CDD" id="cd12797">
    <property type="entry name" value="M23_peptidase"/>
    <property type="match status" value="1"/>
</dbReference>
<evidence type="ECO:0000259" key="2">
    <source>
        <dbReference type="PROSITE" id="PS51782"/>
    </source>
</evidence>
<dbReference type="PANTHER" id="PTHR21666">
    <property type="entry name" value="PEPTIDASE-RELATED"/>
    <property type="match status" value="1"/>
</dbReference>
<evidence type="ECO:0000313" key="3">
    <source>
        <dbReference type="EMBL" id="MCA9386705.1"/>
    </source>
</evidence>
<gene>
    <name evidence="3" type="ORF">KC669_01585</name>
</gene>
<sequence>MSNIGSKFKLEEPKQTRVKKFANAFGSFYRQNFAYRIYWGRSSLYRSFIHFSIISITVLITLGGISSRLTANSNRSNTIVADSITSGNIDLLEQGGSVQSILLATTTSNFEIERYTVREGDTYASIADAFGVTPESIKLSNANTISYYDATPPVGKQIRIPELNGVLIDINEGDTLDKIMNYITAGNRLDIIEINNLKEPEYALTPGSVILVPDGLFPPPPPPTPSIIYSAPPPPAPIPAPSEAVFQGVQFVDPLSNCPGYGYSRGFSSWHNGVDLPKSGGCPIRASAAGTVEFAGWSSGGEGFMVRIDHGNGVKTLYFHGDGQMWVTPGQQVYAGQDIMYMGCTGFCTGTHLHFSMKYNGVWINPAPYVPYARPY</sequence>
<dbReference type="InterPro" id="IPR016047">
    <property type="entry name" value="M23ase_b-sheet_dom"/>
</dbReference>
<dbReference type="InterPro" id="IPR050570">
    <property type="entry name" value="Cell_wall_metabolism_enzyme"/>
</dbReference>
<dbReference type="SUPFAM" id="SSF54106">
    <property type="entry name" value="LysM domain"/>
    <property type="match status" value="1"/>
</dbReference>
<dbReference type="InterPro" id="IPR011055">
    <property type="entry name" value="Dup_hybrid_motif"/>
</dbReference>
<dbReference type="SUPFAM" id="SSF51261">
    <property type="entry name" value="Duplicated hybrid motif"/>
    <property type="match status" value="1"/>
</dbReference>
<feature type="transmembrane region" description="Helical" evidence="1">
    <location>
        <begin position="44"/>
        <end position="65"/>
    </location>
</feature>
<dbReference type="InterPro" id="IPR018392">
    <property type="entry name" value="LysM"/>
</dbReference>
<proteinExistence type="predicted"/>
<dbReference type="CDD" id="cd00118">
    <property type="entry name" value="LysM"/>
    <property type="match status" value="1"/>
</dbReference>
<dbReference type="EMBL" id="JAGQLF010000012">
    <property type="protein sequence ID" value="MCA9386705.1"/>
    <property type="molecule type" value="Genomic_DNA"/>
</dbReference>
<feature type="domain" description="LysM" evidence="2">
    <location>
        <begin position="113"/>
        <end position="160"/>
    </location>
</feature>
<dbReference type="Gene3D" id="2.70.70.10">
    <property type="entry name" value="Glucose Permease (Domain IIA)"/>
    <property type="match status" value="1"/>
</dbReference>
<dbReference type="Proteomes" id="UP000714915">
    <property type="component" value="Unassembled WGS sequence"/>
</dbReference>
<dbReference type="InterPro" id="IPR036779">
    <property type="entry name" value="LysM_dom_sf"/>
</dbReference>
<evidence type="ECO:0000256" key="1">
    <source>
        <dbReference type="SAM" id="Phobius"/>
    </source>
</evidence>
<dbReference type="PANTHER" id="PTHR21666:SF270">
    <property type="entry name" value="MUREIN HYDROLASE ACTIVATOR ENVC"/>
    <property type="match status" value="1"/>
</dbReference>
<organism evidence="3 4">
    <name type="scientific">Candidatus Dojkabacteria bacterium</name>
    <dbReference type="NCBI Taxonomy" id="2099670"/>
    <lineage>
        <taxon>Bacteria</taxon>
        <taxon>Candidatus Dojkabacteria</taxon>
    </lineage>
</organism>
<reference evidence="3" key="1">
    <citation type="submission" date="2020-04" db="EMBL/GenBank/DDBJ databases">
        <authorList>
            <person name="Zhang T."/>
        </authorList>
    </citation>
    <scope>NUCLEOTIDE SEQUENCE</scope>
    <source>
        <strain evidence="3">HKST-UBA09</strain>
    </source>
</reference>
<dbReference type="PROSITE" id="PS51782">
    <property type="entry name" value="LYSM"/>
    <property type="match status" value="1"/>
</dbReference>